<dbReference type="AlphaFoldDB" id="A0A8H7TGJ0"/>
<dbReference type="InterPro" id="IPR050797">
    <property type="entry name" value="Carb_Metab_Trans_Reg"/>
</dbReference>
<evidence type="ECO:0000256" key="1">
    <source>
        <dbReference type="ARBA" id="ARBA00023242"/>
    </source>
</evidence>
<dbReference type="PANTHER" id="PTHR31668:SF4">
    <property type="entry name" value="TRANSCRIPTIONAL ACTIVATOR PROTEIN DAL81"/>
    <property type="match status" value="1"/>
</dbReference>
<evidence type="ECO:0000313" key="3">
    <source>
        <dbReference type="Proteomes" id="UP000664132"/>
    </source>
</evidence>
<dbReference type="GO" id="GO:0001080">
    <property type="term" value="P:nitrogen catabolite activation of transcription from RNA polymerase II promoter"/>
    <property type="evidence" value="ECO:0007669"/>
    <property type="project" value="TreeGrafter"/>
</dbReference>
<dbReference type="EMBL" id="JAFJYH010000114">
    <property type="protein sequence ID" value="KAG4419041.1"/>
    <property type="molecule type" value="Genomic_DNA"/>
</dbReference>
<dbReference type="GO" id="GO:0005634">
    <property type="term" value="C:nucleus"/>
    <property type="evidence" value="ECO:0007669"/>
    <property type="project" value="TreeGrafter"/>
</dbReference>
<organism evidence="2 3">
    <name type="scientific">Cadophora malorum</name>
    <dbReference type="NCBI Taxonomy" id="108018"/>
    <lineage>
        <taxon>Eukaryota</taxon>
        <taxon>Fungi</taxon>
        <taxon>Dikarya</taxon>
        <taxon>Ascomycota</taxon>
        <taxon>Pezizomycotina</taxon>
        <taxon>Leotiomycetes</taxon>
        <taxon>Helotiales</taxon>
        <taxon>Ploettnerulaceae</taxon>
        <taxon>Cadophora</taxon>
    </lineage>
</organism>
<dbReference type="CDD" id="cd12148">
    <property type="entry name" value="fungal_TF_MHR"/>
    <property type="match status" value="1"/>
</dbReference>
<dbReference type="OrthoDB" id="3034343at2759"/>
<comment type="caution">
    <text evidence="2">The sequence shown here is derived from an EMBL/GenBank/DDBJ whole genome shotgun (WGS) entry which is preliminary data.</text>
</comment>
<keyword evidence="3" id="KW-1185">Reference proteome</keyword>
<dbReference type="Proteomes" id="UP000664132">
    <property type="component" value="Unassembled WGS sequence"/>
</dbReference>
<protein>
    <submittedName>
        <fullName evidence="2">Uncharacterized protein</fullName>
    </submittedName>
</protein>
<gene>
    <name evidence="2" type="ORF">IFR04_007817</name>
</gene>
<accession>A0A8H7TGJ0</accession>
<name>A0A8H7TGJ0_9HELO</name>
<evidence type="ECO:0000313" key="2">
    <source>
        <dbReference type="EMBL" id="KAG4419041.1"/>
    </source>
</evidence>
<dbReference type="PANTHER" id="PTHR31668">
    <property type="entry name" value="GLUCOSE TRANSPORT TRANSCRIPTION REGULATOR RGT1-RELATED-RELATED"/>
    <property type="match status" value="1"/>
</dbReference>
<reference evidence="2" key="1">
    <citation type="submission" date="2021-02" db="EMBL/GenBank/DDBJ databases">
        <title>Genome sequence Cadophora malorum strain M34.</title>
        <authorList>
            <person name="Stefanovic E."/>
            <person name="Vu D."/>
            <person name="Scully C."/>
            <person name="Dijksterhuis J."/>
            <person name="Roader J."/>
            <person name="Houbraken J."/>
        </authorList>
    </citation>
    <scope>NUCLEOTIDE SEQUENCE</scope>
    <source>
        <strain evidence="2">M34</strain>
    </source>
</reference>
<keyword evidence="1" id="KW-0539">Nucleus</keyword>
<sequence length="199" mass="22719">MKSLTLSIRAHPLRERIQQWRQTLPPDVLKATNELMEDDGLDNCGPLRVAYLTLELLVFRALLRPLAFQPRTNEHEVSEPQSTIFQNSQSCAKLVLELVAALKASNFVNFWPSYTRYQLSYMTNFALLLFVQSSSMAVTRENKLLLDKWRNTVRMQSRAWPVLKLAVMRLDAVVWKGLDSIVSWAGKDSPAEVLQTGAQ</sequence>
<proteinExistence type="predicted"/>